<dbReference type="GO" id="GO:0099160">
    <property type="term" value="C:postsynaptic intermediate filament cytoskeleton"/>
    <property type="evidence" value="ECO:0007669"/>
    <property type="project" value="TreeGrafter"/>
</dbReference>
<dbReference type="GO" id="GO:0005737">
    <property type="term" value="C:cytoplasm"/>
    <property type="evidence" value="ECO:0007669"/>
    <property type="project" value="TreeGrafter"/>
</dbReference>
<dbReference type="Pfam" id="PF00038">
    <property type="entry name" value="Filament"/>
    <property type="match status" value="1"/>
</dbReference>
<evidence type="ECO:0000256" key="4">
    <source>
        <dbReference type="SAM" id="Coils"/>
    </source>
</evidence>
<dbReference type="AlphaFoldDB" id="A0A8C4N263"/>
<evidence type="ECO:0000259" key="6">
    <source>
        <dbReference type="PROSITE" id="PS51842"/>
    </source>
</evidence>
<name>A0A8C4N263_EPTBU</name>
<dbReference type="OMA" id="DWYRTKF"/>
<evidence type="ECO:0000256" key="2">
    <source>
        <dbReference type="ARBA" id="ARBA00023054"/>
    </source>
</evidence>
<feature type="coiled-coil region" evidence="4">
    <location>
        <begin position="55"/>
        <end position="166"/>
    </location>
</feature>
<dbReference type="SMART" id="SM01391">
    <property type="entry name" value="Filament"/>
    <property type="match status" value="1"/>
</dbReference>
<dbReference type="GO" id="GO:0030424">
    <property type="term" value="C:axon"/>
    <property type="evidence" value="ECO:0007669"/>
    <property type="project" value="TreeGrafter"/>
</dbReference>
<protein>
    <submittedName>
        <fullName evidence="7">Neurofilament, light polypeptide b</fullName>
    </submittedName>
</protein>
<dbReference type="Proteomes" id="UP000694388">
    <property type="component" value="Unplaced"/>
</dbReference>
<dbReference type="GO" id="GO:0033693">
    <property type="term" value="P:neurofilament bundle assembly"/>
    <property type="evidence" value="ECO:0007669"/>
    <property type="project" value="TreeGrafter"/>
</dbReference>
<reference evidence="7" key="2">
    <citation type="submission" date="2025-09" db="UniProtKB">
        <authorList>
            <consortium name="Ensembl"/>
        </authorList>
    </citation>
    <scope>IDENTIFICATION</scope>
</reference>
<feature type="domain" description="IF rod" evidence="6">
    <location>
        <begin position="44"/>
        <end position="374"/>
    </location>
</feature>
<dbReference type="Gene3D" id="1.20.5.500">
    <property type="entry name" value="Single helix bin"/>
    <property type="match status" value="1"/>
</dbReference>
<feature type="region of interest" description="Disordered" evidence="5">
    <location>
        <begin position="1"/>
        <end position="21"/>
    </location>
</feature>
<dbReference type="GO" id="GO:0005882">
    <property type="term" value="C:intermediate filament"/>
    <property type="evidence" value="ECO:0007669"/>
    <property type="project" value="UniProtKB-KW"/>
</dbReference>
<keyword evidence="8" id="KW-1185">Reference proteome</keyword>
<dbReference type="PANTHER" id="PTHR45652:SF4">
    <property type="entry name" value="INTERMEDIATE FILAMENT PROTEIN-LIKE"/>
    <property type="match status" value="1"/>
</dbReference>
<evidence type="ECO:0000256" key="1">
    <source>
        <dbReference type="ARBA" id="ARBA00022754"/>
    </source>
</evidence>
<evidence type="ECO:0000313" key="8">
    <source>
        <dbReference type="Proteomes" id="UP000694388"/>
    </source>
</evidence>
<dbReference type="SUPFAM" id="SSF64593">
    <property type="entry name" value="Intermediate filament protein, coiled coil region"/>
    <property type="match status" value="1"/>
</dbReference>
<organism evidence="7 8">
    <name type="scientific">Eptatretus burgeri</name>
    <name type="common">Inshore hagfish</name>
    <dbReference type="NCBI Taxonomy" id="7764"/>
    <lineage>
        <taxon>Eukaryota</taxon>
        <taxon>Metazoa</taxon>
        <taxon>Chordata</taxon>
        <taxon>Craniata</taxon>
        <taxon>Vertebrata</taxon>
        <taxon>Cyclostomata</taxon>
        <taxon>Myxini</taxon>
        <taxon>Myxiniformes</taxon>
        <taxon>Myxinidae</taxon>
        <taxon>Eptatretinae</taxon>
        <taxon>Eptatretus</taxon>
    </lineage>
</organism>
<dbReference type="FunFam" id="1.20.5.1160:FF:000001">
    <property type="entry name" value="Keratin type II"/>
    <property type="match status" value="1"/>
</dbReference>
<dbReference type="InterPro" id="IPR039008">
    <property type="entry name" value="IF_rod_dom"/>
</dbReference>
<dbReference type="InterPro" id="IPR050405">
    <property type="entry name" value="Intermediate_filament"/>
</dbReference>
<dbReference type="PANTHER" id="PTHR45652">
    <property type="entry name" value="GLIAL FIBRILLARY ACIDIC PROTEIN"/>
    <property type="match status" value="1"/>
</dbReference>
<evidence type="ECO:0000313" key="7">
    <source>
        <dbReference type="Ensembl" id="ENSEBUP00000000143.1"/>
    </source>
</evidence>
<feature type="coiled-coil region" evidence="4">
    <location>
        <begin position="274"/>
        <end position="327"/>
    </location>
</feature>
<accession>A0A8C4N263</accession>
<dbReference type="GO" id="GO:0099184">
    <property type="term" value="F:structural constituent of postsynaptic intermediate filament cytoskeleton"/>
    <property type="evidence" value="ECO:0007669"/>
    <property type="project" value="TreeGrafter"/>
</dbReference>
<keyword evidence="1" id="KW-0403">Intermediate filament</keyword>
<dbReference type="GeneTree" id="ENSGT00940000156208"/>
<sequence>MSSTSLERSRPPCFIEDPSPQQPSACLRSAIVAPFELLSLRAREREDLRGLNDRFAGFIDRVHQLEQQNKLLEAELMVLRKHETEPSRLRDIFERELRELRAQADEEQADKARLEAGREQLRSMQEQLEAKLEEETRQRENTEATLQKAREEAEHTALLNAELDRKICLLLDEIAFLKRLHDAEISELVPQIRSATVTVEADQTTRPDLSVALQDIRSQYEKLAAKNMQAAEDWYRTKVQVVTETAAKSTETARSIREEGSEYRRLIQSRGSEIEAMKNINDSLLRQIKDQEDNNYIEKIREVEENINDAKKEMTRYLKEYQDLYSQNMEWLSLDVYGVSATDVGKCKTLRKQDAQNSLTYRQKNKQINGTKCL</sequence>
<keyword evidence="2 4" id="KW-0175">Coiled coil</keyword>
<dbReference type="PROSITE" id="PS51842">
    <property type="entry name" value="IF_ROD_2"/>
    <property type="match status" value="1"/>
</dbReference>
<reference evidence="7" key="1">
    <citation type="submission" date="2025-08" db="UniProtKB">
        <authorList>
            <consortium name="Ensembl"/>
        </authorList>
    </citation>
    <scope>IDENTIFICATION</scope>
</reference>
<evidence type="ECO:0000256" key="3">
    <source>
        <dbReference type="ARBA" id="ARBA00061646"/>
    </source>
</evidence>
<proteinExistence type="inferred from homology"/>
<dbReference type="Gene3D" id="1.20.5.1160">
    <property type="entry name" value="Vasodilator-stimulated phosphoprotein"/>
    <property type="match status" value="1"/>
</dbReference>
<dbReference type="FunFam" id="1.20.5.500:FF:000001">
    <property type="entry name" value="Type II keratin 23"/>
    <property type="match status" value="1"/>
</dbReference>
<dbReference type="Ensembl" id="ENSEBUT00000000431.1">
    <property type="protein sequence ID" value="ENSEBUP00000000143.1"/>
    <property type="gene ID" value="ENSEBUG00000000324.1"/>
</dbReference>
<comment type="similarity">
    <text evidence="3">Belongs to the intermediate filament family.</text>
</comment>
<evidence type="ECO:0000256" key="5">
    <source>
        <dbReference type="SAM" id="MobiDB-lite"/>
    </source>
</evidence>